<dbReference type="AlphaFoldDB" id="A0A1G9EMD8"/>
<organism evidence="2 3">
    <name type="scientific">Meinhardsimonia xiamenensis</name>
    <dbReference type="NCBI Taxonomy" id="990712"/>
    <lineage>
        <taxon>Bacteria</taxon>
        <taxon>Pseudomonadati</taxon>
        <taxon>Pseudomonadota</taxon>
        <taxon>Alphaproteobacteria</taxon>
        <taxon>Rhodobacterales</taxon>
        <taxon>Paracoccaceae</taxon>
        <taxon>Meinhardsimonia</taxon>
    </lineage>
</organism>
<dbReference type="InterPro" id="IPR036679">
    <property type="entry name" value="FlgN-like_sf"/>
</dbReference>
<protein>
    <recommendedName>
        <fullName evidence="4">FlgN protein</fullName>
    </recommendedName>
</protein>
<keyword evidence="3" id="KW-1185">Reference proteome</keyword>
<evidence type="ECO:0000256" key="1">
    <source>
        <dbReference type="SAM" id="MobiDB-lite"/>
    </source>
</evidence>
<dbReference type="GO" id="GO:0044780">
    <property type="term" value="P:bacterial-type flagellum assembly"/>
    <property type="evidence" value="ECO:0007669"/>
    <property type="project" value="InterPro"/>
</dbReference>
<dbReference type="SUPFAM" id="SSF140566">
    <property type="entry name" value="FlgN-like"/>
    <property type="match status" value="1"/>
</dbReference>
<evidence type="ECO:0008006" key="4">
    <source>
        <dbReference type="Google" id="ProtNLM"/>
    </source>
</evidence>
<evidence type="ECO:0000313" key="3">
    <source>
        <dbReference type="Proteomes" id="UP000199328"/>
    </source>
</evidence>
<evidence type="ECO:0000313" key="2">
    <source>
        <dbReference type="EMBL" id="SDK77243.1"/>
    </source>
</evidence>
<dbReference type="EMBL" id="FNFV01000004">
    <property type="protein sequence ID" value="SDK77243.1"/>
    <property type="molecule type" value="Genomic_DNA"/>
</dbReference>
<dbReference type="Proteomes" id="UP000199328">
    <property type="component" value="Unassembled WGS sequence"/>
</dbReference>
<gene>
    <name evidence="2" type="ORF">SAMN05216257_104375</name>
</gene>
<dbReference type="RefSeq" id="WP_106176385.1">
    <property type="nucleotide sequence ID" value="NZ_FNFV01000004.1"/>
</dbReference>
<dbReference type="STRING" id="990712.SAMN05216257_104375"/>
<reference evidence="3" key="1">
    <citation type="submission" date="2016-10" db="EMBL/GenBank/DDBJ databases">
        <authorList>
            <person name="Varghese N."/>
            <person name="Submissions S."/>
        </authorList>
    </citation>
    <scope>NUCLEOTIDE SEQUENCE [LARGE SCALE GENOMIC DNA]</scope>
    <source>
        <strain evidence="3">CGMCC 1.10789</strain>
    </source>
</reference>
<name>A0A1G9EMD8_9RHOB</name>
<feature type="region of interest" description="Disordered" evidence="1">
    <location>
        <begin position="103"/>
        <end position="122"/>
    </location>
</feature>
<accession>A0A1G9EMD8</accession>
<sequence length="122" mass="13558">MSRATAPDKEPLGLASEIEDLLERERRALLEARFDVLERLAARKESLLRELAEHRPKAGDLERLQALSRRNEGLFRAALAGIGRARERARAIAGAGEFRTYGRDGRMQSAMPPAVGQPARRA</sequence>
<proteinExistence type="predicted"/>